<protein>
    <recommendedName>
        <fullName evidence="2">Zinc-ribbon domain-containing protein</fullName>
    </recommendedName>
</protein>
<feature type="region of interest" description="Disordered" evidence="1">
    <location>
        <begin position="173"/>
        <end position="195"/>
    </location>
</feature>
<comment type="caution">
    <text evidence="3">The sequence shown here is derived from an EMBL/GenBank/DDBJ whole genome shotgun (WGS) entry which is preliminary data.</text>
</comment>
<organism evidence="3 4">
    <name type="scientific">candidate division KD3-62 bacterium DG_56</name>
    <dbReference type="NCBI Taxonomy" id="1704032"/>
    <lineage>
        <taxon>Bacteria</taxon>
        <taxon>candidate division KD3-62</taxon>
    </lineage>
</organism>
<name>A0A0S7XK14_9BACT</name>
<evidence type="ECO:0000313" key="3">
    <source>
        <dbReference type="EMBL" id="KPJ62425.1"/>
    </source>
</evidence>
<dbReference type="AlphaFoldDB" id="A0A0S7XK14"/>
<dbReference type="EMBL" id="LIZY01000116">
    <property type="protein sequence ID" value="KPJ62425.1"/>
    <property type="molecule type" value="Genomic_DNA"/>
</dbReference>
<sequence length="195" mass="21505">MGASQSSTRIMPFCVNCREEYPPGIDCCPECGGEVVKTLPSEPIPTPTDSRAEPAMYFCRRCGYEYLPGIKQCPECGADLVPVPPEPIKERTPAKAAPKPVKEPFVRIWDSPDELTAISVKGALAQARIPVLEQVQRSWAYDGIDLSMRGVYSVFLAPESRAKEARQLIEKYLRGSPSERAAPDEDASEDEDLDD</sequence>
<dbReference type="InterPro" id="IPR026870">
    <property type="entry name" value="Zinc_ribbon_dom"/>
</dbReference>
<proteinExistence type="predicted"/>
<reference evidence="3 4" key="1">
    <citation type="journal article" date="2015" name="Microbiome">
        <title>Genomic resolution of linkages in carbon, nitrogen, and sulfur cycling among widespread estuary sediment bacteria.</title>
        <authorList>
            <person name="Baker B.J."/>
            <person name="Lazar C.S."/>
            <person name="Teske A.P."/>
            <person name="Dick G.J."/>
        </authorList>
    </citation>
    <scope>NUCLEOTIDE SEQUENCE [LARGE SCALE GENOMIC DNA]</scope>
    <source>
        <strain evidence="3">DG_56</strain>
    </source>
</reference>
<feature type="compositionally biased region" description="Acidic residues" evidence="1">
    <location>
        <begin position="184"/>
        <end position="195"/>
    </location>
</feature>
<dbReference type="Pfam" id="PF13240">
    <property type="entry name" value="Zn_Ribbon_1"/>
    <property type="match status" value="1"/>
</dbReference>
<accession>A0A0S7XK14</accession>
<dbReference type="Proteomes" id="UP000052020">
    <property type="component" value="Unassembled WGS sequence"/>
</dbReference>
<evidence type="ECO:0000313" key="4">
    <source>
        <dbReference type="Proteomes" id="UP000052020"/>
    </source>
</evidence>
<feature type="domain" description="Zinc-ribbon" evidence="2">
    <location>
        <begin position="58"/>
        <end position="80"/>
    </location>
</feature>
<gene>
    <name evidence="3" type="ORF">AMK68_04905</name>
</gene>
<evidence type="ECO:0000259" key="2">
    <source>
        <dbReference type="Pfam" id="PF13240"/>
    </source>
</evidence>
<evidence type="ECO:0000256" key="1">
    <source>
        <dbReference type="SAM" id="MobiDB-lite"/>
    </source>
</evidence>